<sequence length="86" mass="10011">RMGLMFMEITKIKSIYTKIILHEELREFGLTEAIVDLPEGSTINSVLNKYKLSNKRDGIEIIVNGKPIHEYDYILKDWDNIAIFPL</sequence>
<dbReference type="InterPro" id="IPR016155">
    <property type="entry name" value="Mopterin_synth/thiamin_S_b"/>
</dbReference>
<proteinExistence type="predicted"/>
<reference evidence="1" key="1">
    <citation type="journal article" date="2014" name="Front. Microbiol.">
        <title>High frequency of phylogenetically diverse reductive dehalogenase-homologous genes in deep subseafloor sedimentary metagenomes.</title>
        <authorList>
            <person name="Kawai M."/>
            <person name="Futagami T."/>
            <person name="Toyoda A."/>
            <person name="Takaki Y."/>
            <person name="Nishi S."/>
            <person name="Hori S."/>
            <person name="Arai W."/>
            <person name="Tsubouchi T."/>
            <person name="Morono Y."/>
            <person name="Uchiyama I."/>
            <person name="Ito T."/>
            <person name="Fujiyama A."/>
            <person name="Inagaki F."/>
            <person name="Takami H."/>
        </authorList>
    </citation>
    <scope>NUCLEOTIDE SEQUENCE</scope>
    <source>
        <strain evidence="1">Expedition CK06-06</strain>
    </source>
</reference>
<dbReference type="Gene3D" id="3.10.20.30">
    <property type="match status" value="1"/>
</dbReference>
<name>X0TU49_9ZZZZ</name>
<comment type="caution">
    <text evidence="1">The sequence shown here is derived from an EMBL/GenBank/DDBJ whole genome shotgun (WGS) entry which is preliminary data.</text>
</comment>
<evidence type="ECO:0000313" key="1">
    <source>
        <dbReference type="EMBL" id="GAF79645.1"/>
    </source>
</evidence>
<protein>
    <recommendedName>
        <fullName evidence="2">MoaD/ThiS family protein</fullName>
    </recommendedName>
</protein>
<dbReference type="Pfam" id="PF02597">
    <property type="entry name" value="ThiS"/>
    <property type="match status" value="1"/>
</dbReference>
<organism evidence="1">
    <name type="scientific">marine sediment metagenome</name>
    <dbReference type="NCBI Taxonomy" id="412755"/>
    <lineage>
        <taxon>unclassified sequences</taxon>
        <taxon>metagenomes</taxon>
        <taxon>ecological metagenomes</taxon>
    </lineage>
</organism>
<dbReference type="AlphaFoldDB" id="X0TU49"/>
<gene>
    <name evidence="1" type="ORF">S01H1_13897</name>
</gene>
<dbReference type="SUPFAM" id="SSF54285">
    <property type="entry name" value="MoaD/ThiS"/>
    <property type="match status" value="1"/>
</dbReference>
<feature type="non-terminal residue" evidence="1">
    <location>
        <position position="1"/>
    </location>
</feature>
<dbReference type="EMBL" id="BARS01007193">
    <property type="protein sequence ID" value="GAF79645.1"/>
    <property type="molecule type" value="Genomic_DNA"/>
</dbReference>
<accession>X0TU49</accession>
<evidence type="ECO:0008006" key="2">
    <source>
        <dbReference type="Google" id="ProtNLM"/>
    </source>
</evidence>
<dbReference type="InterPro" id="IPR012675">
    <property type="entry name" value="Beta-grasp_dom_sf"/>
</dbReference>
<dbReference type="InterPro" id="IPR003749">
    <property type="entry name" value="ThiS/MoaD-like"/>
</dbReference>